<dbReference type="PANTHER" id="PTHR33204">
    <property type="entry name" value="TRANSCRIPTIONAL REGULATOR, MARR FAMILY"/>
    <property type="match status" value="1"/>
</dbReference>
<dbReference type="Proteomes" id="UP000591272">
    <property type="component" value="Unassembled WGS sequence"/>
</dbReference>
<dbReference type="Gene3D" id="1.10.10.10">
    <property type="entry name" value="Winged helix-like DNA-binding domain superfamily/Winged helix DNA-binding domain"/>
    <property type="match status" value="1"/>
</dbReference>
<dbReference type="PANTHER" id="PTHR33204:SF18">
    <property type="entry name" value="TRANSCRIPTIONAL REGULATORY PROTEIN"/>
    <property type="match status" value="1"/>
</dbReference>
<organism evidence="5 6">
    <name type="scientific">Actinomadura citrea</name>
    <dbReference type="NCBI Taxonomy" id="46158"/>
    <lineage>
        <taxon>Bacteria</taxon>
        <taxon>Bacillati</taxon>
        <taxon>Actinomycetota</taxon>
        <taxon>Actinomycetes</taxon>
        <taxon>Streptosporangiales</taxon>
        <taxon>Thermomonosporaceae</taxon>
        <taxon>Actinomadura</taxon>
    </lineage>
</organism>
<evidence type="ECO:0000256" key="2">
    <source>
        <dbReference type="ARBA" id="ARBA00023125"/>
    </source>
</evidence>
<dbReference type="Pfam" id="PF01638">
    <property type="entry name" value="HxlR"/>
    <property type="match status" value="1"/>
</dbReference>
<gene>
    <name evidence="5" type="ORF">BJ999_008233</name>
</gene>
<sequence>MATMTAAERREQEKAAFDVYMDGCPTHQLMGIIGNKWSMLVLADLAHGARRYAEVGRALPGVSAKMLTQTLRSLERDGFVARSVTPSVPVQVEYTLTRLGERIVPLLTSIREWADRHIDEIHAARERYGEGAGQAVGADGRSLG</sequence>
<dbReference type="GO" id="GO:0003677">
    <property type="term" value="F:DNA binding"/>
    <property type="evidence" value="ECO:0007669"/>
    <property type="project" value="UniProtKB-KW"/>
</dbReference>
<evidence type="ECO:0000256" key="1">
    <source>
        <dbReference type="ARBA" id="ARBA00023015"/>
    </source>
</evidence>
<dbReference type="InterPro" id="IPR002577">
    <property type="entry name" value="HTH_HxlR"/>
</dbReference>
<dbReference type="AlphaFoldDB" id="A0A7Y9GK51"/>
<protein>
    <submittedName>
        <fullName evidence="5">DNA-binding HxlR family transcriptional regulator</fullName>
    </submittedName>
</protein>
<keyword evidence="6" id="KW-1185">Reference proteome</keyword>
<dbReference type="RefSeq" id="WP_179838205.1">
    <property type="nucleotide sequence ID" value="NZ_BMRD01000003.1"/>
</dbReference>
<evidence type="ECO:0000313" key="5">
    <source>
        <dbReference type="EMBL" id="NYE17937.1"/>
    </source>
</evidence>
<evidence type="ECO:0000259" key="4">
    <source>
        <dbReference type="PROSITE" id="PS51118"/>
    </source>
</evidence>
<name>A0A7Y9GK51_9ACTN</name>
<accession>A0A7Y9GK51</accession>
<dbReference type="InterPro" id="IPR036388">
    <property type="entry name" value="WH-like_DNA-bd_sf"/>
</dbReference>
<proteinExistence type="predicted"/>
<reference evidence="5 6" key="1">
    <citation type="submission" date="2020-07" db="EMBL/GenBank/DDBJ databases">
        <title>Sequencing the genomes of 1000 actinobacteria strains.</title>
        <authorList>
            <person name="Klenk H.-P."/>
        </authorList>
    </citation>
    <scope>NUCLEOTIDE SEQUENCE [LARGE SCALE GENOMIC DNA]</scope>
    <source>
        <strain evidence="5 6">DSM 43461</strain>
    </source>
</reference>
<feature type="domain" description="HTH hxlR-type" evidence="4">
    <location>
        <begin position="24"/>
        <end position="122"/>
    </location>
</feature>
<dbReference type="PROSITE" id="PS51118">
    <property type="entry name" value="HTH_HXLR"/>
    <property type="match status" value="1"/>
</dbReference>
<evidence type="ECO:0000313" key="6">
    <source>
        <dbReference type="Proteomes" id="UP000591272"/>
    </source>
</evidence>
<keyword evidence="2 5" id="KW-0238">DNA-binding</keyword>
<evidence type="ECO:0000256" key="3">
    <source>
        <dbReference type="ARBA" id="ARBA00023163"/>
    </source>
</evidence>
<dbReference type="EMBL" id="JACCBT010000001">
    <property type="protein sequence ID" value="NYE17937.1"/>
    <property type="molecule type" value="Genomic_DNA"/>
</dbReference>
<keyword evidence="1" id="KW-0805">Transcription regulation</keyword>
<keyword evidence="3" id="KW-0804">Transcription</keyword>
<dbReference type="InterPro" id="IPR036390">
    <property type="entry name" value="WH_DNA-bd_sf"/>
</dbReference>
<dbReference type="SUPFAM" id="SSF46785">
    <property type="entry name" value="Winged helix' DNA-binding domain"/>
    <property type="match status" value="1"/>
</dbReference>
<comment type="caution">
    <text evidence="5">The sequence shown here is derived from an EMBL/GenBank/DDBJ whole genome shotgun (WGS) entry which is preliminary data.</text>
</comment>